<evidence type="ECO:0000313" key="2">
    <source>
        <dbReference type="Proteomes" id="UP000030143"/>
    </source>
</evidence>
<reference evidence="1 2" key="1">
    <citation type="journal article" date="2015" name="Mol. Plant Microbe Interact.">
        <title>Genome, transcriptome, and functional analyses of Penicillium expansum provide new insights into secondary metabolism and pathogenicity.</title>
        <authorList>
            <person name="Ballester A.R."/>
            <person name="Marcet-Houben M."/>
            <person name="Levin E."/>
            <person name="Sela N."/>
            <person name="Selma-Lazaro C."/>
            <person name="Carmona L."/>
            <person name="Wisniewski M."/>
            <person name="Droby S."/>
            <person name="Gonzalez-Candelas L."/>
            <person name="Gabaldon T."/>
        </authorList>
    </citation>
    <scope>NUCLEOTIDE SEQUENCE [LARGE SCALE GENOMIC DNA]</scope>
    <source>
        <strain evidence="1 2">MD-8</strain>
    </source>
</reference>
<dbReference type="Proteomes" id="UP000030143">
    <property type="component" value="Unassembled WGS sequence"/>
</dbReference>
<comment type="caution">
    <text evidence="1">The sequence shown here is derived from an EMBL/GenBank/DDBJ whole genome shotgun (WGS) entry which is preliminary data.</text>
</comment>
<keyword evidence="2" id="KW-1185">Reference proteome</keyword>
<dbReference type="AlphaFoldDB" id="A0A0A2IS85"/>
<dbReference type="EMBL" id="JQFZ01000229">
    <property type="protein sequence ID" value="KGO54343.1"/>
    <property type="molecule type" value="Genomic_DNA"/>
</dbReference>
<dbReference type="VEuPathDB" id="FungiDB:PEXP_018090"/>
<gene>
    <name evidence="1" type="ORF">PEX2_038310</name>
</gene>
<organism evidence="1 2">
    <name type="scientific">Penicillium expansum</name>
    <name type="common">Blue mold rot fungus</name>
    <dbReference type="NCBI Taxonomy" id="27334"/>
    <lineage>
        <taxon>Eukaryota</taxon>
        <taxon>Fungi</taxon>
        <taxon>Dikarya</taxon>
        <taxon>Ascomycota</taxon>
        <taxon>Pezizomycotina</taxon>
        <taxon>Eurotiomycetes</taxon>
        <taxon>Eurotiomycetidae</taxon>
        <taxon>Eurotiales</taxon>
        <taxon>Aspergillaceae</taxon>
        <taxon>Penicillium</taxon>
    </lineage>
</organism>
<evidence type="ECO:0000313" key="1">
    <source>
        <dbReference type="EMBL" id="KGO54343.1"/>
    </source>
</evidence>
<proteinExistence type="predicted"/>
<sequence length="754" mass="84093">MSLSFAQQGSLDWAALGRMQFSASIALLSRLSSAGIEPLTVAFGQAMCSRVCIGAHGEKVLMESLNNLKAFSSFGDLIWFGVGVRHVLRDIVQSSEGASLVALCAAMSETFSIQTSALILYEMSKLVRASRDLSPSLAQWEAFVKASSCIFSETTFSLNVQTLLGLAGHSNTKVQDWYHQGHPQDLAEILLVLGQITRGEIERITVRGGPTCCWLAVYSSFILGLRVEVNSNMAPLMKNYDERTVDSQLCLNLVDDTETSRALDHVATSFVVRDGHDFIQQIFNGYGKDMPETTNVPFLGGSLSWDSLFYDCFGQDVTALLNQLYSPHENTKHETFVAPFRKLYTLGILLYTTHLDEISRFQSIPAYILFVTDKLAELRPFYILSRQTMTQDGRRTLTDIASEYEETAKNLKALCECFDCRAASTSFNLHSSNYRKFCWLSVAETMLVLTYLVGRCEFKSEIRPKMLGMMLFYQTINERRNHGPKLNADMLLSHLTMEGFQSSPSFLFSSIMTLFTGSPSRILFSVDYPSAHSNGGLYCYLNSLSDLSLDYAANSKLCVGSGSIEYRSRVHDWIFDKRASTDRVDLNYPPQRFTKTRDLSVLNTDTSSSSLLLEGVVEDDFHLVFYYRLSSTTGKRFISPASFVNRCLQPMTALKARSMLSNLPKSQWEPILNDSVHIVAHGEGKLLVHEAGLILRPHKDNTLGQCIALSWYPGQSALVTNDSELDAFIGWYAKEAKQNIAKGAAPPPYFVISG</sequence>
<dbReference type="GeneID" id="27676525"/>
<dbReference type="RefSeq" id="XP_016596811.1">
    <property type="nucleotide sequence ID" value="XM_016741106.1"/>
</dbReference>
<dbReference type="OrthoDB" id="4540681at2759"/>
<protein>
    <submittedName>
        <fullName evidence="1">Uncharacterized protein</fullName>
    </submittedName>
</protein>
<dbReference type="HOGENOM" id="CLU_013539_1_0_1"/>
<dbReference type="STRING" id="27334.A0A0A2IS85"/>
<name>A0A0A2IS85_PENEN</name>
<accession>A0A0A2IS85</accession>